<feature type="signal peptide" evidence="1">
    <location>
        <begin position="1"/>
        <end position="28"/>
    </location>
</feature>
<keyword evidence="1" id="KW-0732">Signal</keyword>
<keyword evidence="3" id="KW-1185">Reference proteome</keyword>
<gene>
    <name evidence="2" type="ORF">EUU22_16555</name>
</gene>
<dbReference type="Proteomes" id="UP000291088">
    <property type="component" value="Unassembled WGS sequence"/>
</dbReference>
<feature type="chain" id="PRO_5020563065" evidence="1">
    <location>
        <begin position="29"/>
        <end position="159"/>
    </location>
</feature>
<dbReference type="RefSeq" id="WP_129333113.1">
    <property type="nucleotide sequence ID" value="NZ_SDVB01000253.1"/>
</dbReference>
<evidence type="ECO:0000313" key="2">
    <source>
        <dbReference type="EMBL" id="RYC09708.1"/>
    </source>
</evidence>
<reference evidence="2 3" key="1">
    <citation type="submission" date="2019-01" db="EMBL/GenBank/DDBJ databases">
        <authorList>
            <person name="Deng T."/>
        </authorList>
    </citation>
    <scope>NUCLEOTIDE SEQUENCE [LARGE SCALE GENOMIC DNA]</scope>
    <source>
        <strain evidence="2 3">F8825</strain>
    </source>
</reference>
<proteinExistence type="predicted"/>
<accession>A0A4Q2SZB4</accession>
<evidence type="ECO:0000256" key="1">
    <source>
        <dbReference type="SAM" id="SignalP"/>
    </source>
</evidence>
<dbReference type="AlphaFoldDB" id="A0A4Q2SZB4"/>
<name>A0A4Q2SZB4_9HYPH</name>
<dbReference type="EMBL" id="SDVB01000253">
    <property type="protein sequence ID" value="RYC09708.1"/>
    <property type="molecule type" value="Genomic_DNA"/>
</dbReference>
<evidence type="ECO:0000313" key="3">
    <source>
        <dbReference type="Proteomes" id="UP000291088"/>
    </source>
</evidence>
<sequence>MRGPKKRRTLQRLAFGPAAFTLILCATAAAVSAETANRPEDVFRKVSSAEAVVVRALGRRDSNALAKTAGELGQLIEAALQRREQGQETTACDMAAHSLAFAAVSAAEGLANQGEGRRILFQDAASAATDFRQDMRTCEKLIRRNTGSHTSVEKALRAL</sequence>
<dbReference type="OrthoDB" id="8366236at2"/>
<organism evidence="2 3">
    <name type="scientific">Ciceribacter ferrooxidans</name>
    <dbReference type="NCBI Taxonomy" id="2509717"/>
    <lineage>
        <taxon>Bacteria</taxon>
        <taxon>Pseudomonadati</taxon>
        <taxon>Pseudomonadota</taxon>
        <taxon>Alphaproteobacteria</taxon>
        <taxon>Hyphomicrobiales</taxon>
        <taxon>Rhizobiaceae</taxon>
        <taxon>Ciceribacter</taxon>
    </lineage>
</organism>
<protein>
    <submittedName>
        <fullName evidence="2">Uncharacterized protein</fullName>
    </submittedName>
</protein>
<comment type="caution">
    <text evidence="2">The sequence shown here is derived from an EMBL/GenBank/DDBJ whole genome shotgun (WGS) entry which is preliminary data.</text>
</comment>